<dbReference type="AlphaFoldDB" id="A0A9X2BKV4"/>
<dbReference type="PANTHER" id="PTHR30160:SF7">
    <property type="entry name" value="ADP-HEPTOSE--LPS HEPTOSYLTRANSFERASE 2"/>
    <property type="match status" value="1"/>
</dbReference>
<dbReference type="CDD" id="cd03789">
    <property type="entry name" value="GT9_LPS_heptosyltransferase"/>
    <property type="match status" value="1"/>
</dbReference>
<evidence type="ECO:0000256" key="2">
    <source>
        <dbReference type="ARBA" id="ARBA00022679"/>
    </source>
</evidence>
<dbReference type="SUPFAM" id="SSF53756">
    <property type="entry name" value="UDP-Glycosyltransferase/glycogen phosphorylase"/>
    <property type="match status" value="1"/>
</dbReference>
<dbReference type="PANTHER" id="PTHR30160">
    <property type="entry name" value="TETRAACYLDISACCHARIDE 4'-KINASE-RELATED"/>
    <property type="match status" value="1"/>
</dbReference>
<dbReference type="InterPro" id="IPR011910">
    <property type="entry name" value="RfaF"/>
</dbReference>
<proteinExistence type="inferred from homology"/>
<keyword evidence="2" id="KW-0808">Transferase</keyword>
<name>A0A9X2BKV4_9VIBR</name>
<protein>
    <recommendedName>
        <fullName evidence="4">lipopolysaccharide heptosyltransferase II</fullName>
        <ecNumber evidence="4">2.4.99.24</ecNumber>
    </recommendedName>
</protein>
<dbReference type="InterPro" id="IPR002201">
    <property type="entry name" value="Glyco_trans_9"/>
</dbReference>
<dbReference type="FunFam" id="3.40.50.2000:FF:000023">
    <property type="entry name" value="ADP-heptose--LPS heptosyltransferase II"/>
    <property type="match status" value="1"/>
</dbReference>
<comment type="catalytic activity">
    <reaction evidence="5">
        <text>an L-alpha-D-Hep-(1-&gt;5)-[alpha-Kdo-(2-&gt;4)]-alpha-Kdo-(2-&gt;6)-lipid A + ADP-L-glycero-beta-D-manno-heptose = an L-alpha-D-Hep-(1-&gt;3)-L-alpha-D-Hep-(1-&gt;5)-[alpha-Kdo-(2-&gt;4)]-alpha-Kdo-(2-&gt;6)-lipid A + ADP + H(+)</text>
        <dbReference type="Rhea" id="RHEA:74071"/>
        <dbReference type="ChEBI" id="CHEBI:15378"/>
        <dbReference type="ChEBI" id="CHEBI:61506"/>
        <dbReference type="ChEBI" id="CHEBI:193068"/>
        <dbReference type="ChEBI" id="CHEBI:193069"/>
        <dbReference type="ChEBI" id="CHEBI:456216"/>
        <dbReference type="EC" id="2.4.99.24"/>
    </reaction>
</comment>
<dbReference type="FunFam" id="3.40.50.2000:FF:000022">
    <property type="entry name" value="ADP-heptose--LPS heptosyltransferase II"/>
    <property type="match status" value="1"/>
</dbReference>
<comment type="caution">
    <text evidence="6">The sequence shown here is derived from an EMBL/GenBank/DDBJ whole genome shotgun (WGS) entry which is preliminary data.</text>
</comment>
<dbReference type="GO" id="GO:0005829">
    <property type="term" value="C:cytosol"/>
    <property type="evidence" value="ECO:0007669"/>
    <property type="project" value="TreeGrafter"/>
</dbReference>
<keyword evidence="1" id="KW-0328">Glycosyltransferase</keyword>
<dbReference type="RefSeq" id="WP_248008360.1">
    <property type="nucleotide sequence ID" value="NZ_JAJHVV010000004.1"/>
</dbReference>
<reference evidence="6" key="1">
    <citation type="submission" date="2021-11" db="EMBL/GenBank/DDBJ databases">
        <title>Vibrio ZSDE26 sp. nov. and Vibrio ZSDZ34 sp. nov., isolated from coastal seawater in Qingdao.</title>
        <authorList>
            <person name="Zhang P."/>
        </authorList>
    </citation>
    <scope>NUCLEOTIDE SEQUENCE</scope>
    <source>
        <strain evidence="6">ZSDE26</strain>
    </source>
</reference>
<evidence type="ECO:0000256" key="1">
    <source>
        <dbReference type="ARBA" id="ARBA00022676"/>
    </source>
</evidence>
<evidence type="ECO:0000256" key="3">
    <source>
        <dbReference type="ARBA" id="ARBA00043995"/>
    </source>
</evidence>
<dbReference type="EMBL" id="JAJHVV010000004">
    <property type="protein sequence ID" value="MCK6263273.1"/>
    <property type="molecule type" value="Genomic_DNA"/>
</dbReference>
<dbReference type="Proteomes" id="UP001139559">
    <property type="component" value="Unassembled WGS sequence"/>
</dbReference>
<evidence type="ECO:0000313" key="7">
    <source>
        <dbReference type="Proteomes" id="UP001139559"/>
    </source>
</evidence>
<evidence type="ECO:0000313" key="6">
    <source>
        <dbReference type="EMBL" id="MCK6263273.1"/>
    </source>
</evidence>
<dbReference type="GO" id="GO:0008713">
    <property type="term" value="F:ADP-heptose-lipopolysaccharide heptosyltransferase activity"/>
    <property type="evidence" value="ECO:0007669"/>
    <property type="project" value="UniProtKB-EC"/>
</dbReference>
<evidence type="ECO:0000256" key="5">
    <source>
        <dbReference type="ARBA" id="ARBA00047503"/>
    </source>
</evidence>
<keyword evidence="7" id="KW-1185">Reference proteome</keyword>
<dbReference type="EC" id="2.4.99.24" evidence="4"/>
<accession>A0A9X2BKV4</accession>
<gene>
    <name evidence="6" type="primary">waaF</name>
    <name evidence="6" type="ORF">KP803_08280</name>
</gene>
<dbReference type="Gene3D" id="3.40.50.2000">
    <property type="entry name" value="Glycogen Phosphorylase B"/>
    <property type="match status" value="2"/>
</dbReference>
<dbReference type="InterPro" id="IPR051199">
    <property type="entry name" value="LPS_LOS_Heptosyltrfase"/>
</dbReference>
<evidence type="ECO:0000256" key="4">
    <source>
        <dbReference type="ARBA" id="ARBA00044042"/>
    </source>
</evidence>
<dbReference type="NCBIfam" id="TIGR02195">
    <property type="entry name" value="heptsyl_trn_II"/>
    <property type="match status" value="1"/>
</dbReference>
<dbReference type="GO" id="GO:0009244">
    <property type="term" value="P:lipopolysaccharide core region biosynthetic process"/>
    <property type="evidence" value="ECO:0007669"/>
    <property type="project" value="UniProtKB-ARBA"/>
</dbReference>
<organism evidence="6 7">
    <name type="scientific">Vibrio amylolyticus</name>
    <dbReference type="NCBI Taxonomy" id="2847292"/>
    <lineage>
        <taxon>Bacteria</taxon>
        <taxon>Pseudomonadati</taxon>
        <taxon>Pseudomonadota</taxon>
        <taxon>Gammaproteobacteria</taxon>
        <taxon>Vibrionales</taxon>
        <taxon>Vibrionaceae</taxon>
        <taxon>Vibrio</taxon>
    </lineage>
</organism>
<comment type="similarity">
    <text evidence="3">Belongs to the glycosyltransferase 9 family.</text>
</comment>
<dbReference type="Pfam" id="PF01075">
    <property type="entry name" value="Glyco_transf_9"/>
    <property type="match status" value="1"/>
</dbReference>
<sequence>MNILVIGPSWVGDMVMSQGLYIELKKQHPNAQIDVLAPLWCKPILERMPEVNSALEMPLGHGQFDLQTRYALGKSLREEKYDAAYILPNSAKSALIPWFAKIPKRIGWKGEMRYGLLNDIRTNKKSFQFMLERYVALAHSKQKMIGSGCLGELVNLPYPKLDVIDTSQFEAMSEFGLNKQRPILGLCPGAEFGPAKRWPDNHFSTVATEMINLGYQVWLFGSGKDREVTSKIIAQVDEANQEHCYNLAGNTSLIQAVDLIGACRTVISNDSGLMHVAAAVGCNVVAVYGSSSPNYTPPLTDKLSVLNTDIDCRPCFERVCPKQHMKCLVELLPERVIGAVKQFDVIT</sequence>